<name>A0A1Y6D5M0_9GAMM</name>
<accession>A0A1Y6D5M0</accession>
<gene>
    <name evidence="2" type="ORF">SAMN02949497_3036</name>
</gene>
<feature type="chain" id="PRO_5012644712" evidence="1">
    <location>
        <begin position="25"/>
        <end position="227"/>
    </location>
</feature>
<dbReference type="STRING" id="1760988.SAMN02949497_3036"/>
<evidence type="ECO:0000313" key="2">
    <source>
        <dbReference type="EMBL" id="SMF95664.1"/>
    </source>
</evidence>
<keyword evidence="1" id="KW-0732">Signal</keyword>
<protein>
    <submittedName>
        <fullName evidence="2">Uncharacterized protein</fullName>
    </submittedName>
</protein>
<evidence type="ECO:0000313" key="3">
    <source>
        <dbReference type="Proteomes" id="UP000192923"/>
    </source>
</evidence>
<feature type="signal peptide" evidence="1">
    <location>
        <begin position="1"/>
        <end position="24"/>
    </location>
</feature>
<reference evidence="2 3" key="1">
    <citation type="submission" date="2016-12" db="EMBL/GenBank/DDBJ databases">
        <authorList>
            <person name="Song W.-J."/>
            <person name="Kurnit D.M."/>
        </authorList>
    </citation>
    <scope>NUCLEOTIDE SEQUENCE [LARGE SCALE GENOMIC DNA]</scope>
    <source>
        <strain evidence="2 3">175</strain>
    </source>
</reference>
<dbReference type="AlphaFoldDB" id="A0A1Y6D5M0"/>
<keyword evidence="3" id="KW-1185">Reference proteome</keyword>
<dbReference type="RefSeq" id="WP_085214078.1">
    <property type="nucleotide sequence ID" value="NZ_FXAM01000001.1"/>
</dbReference>
<proteinExistence type="predicted"/>
<sequence length="227" mass="24484">MNKRILAGFGLALGLSMAGGDAVAASTDLRISMTLRKEIQLSDNSALYRLRFDLDGDPLKKARKISIVAPSRKRMDMQNPLHLNIAHLEVAESDYAYIIKTFPEGYYGLRVAPKVLQGGNPSRLFLTHDFPAGLALITPTPGAAGLPTDFTAEWYPLGNAVNNIFVEITGPEVDYTATLPPTATRFKIPTGLLAAGQSYRIGLGVRVQAEGTGSHETVQLIDFTTAP</sequence>
<organism evidence="2 3">
    <name type="scientific">Methylomagnum ishizawai</name>
    <dbReference type="NCBI Taxonomy" id="1760988"/>
    <lineage>
        <taxon>Bacteria</taxon>
        <taxon>Pseudomonadati</taxon>
        <taxon>Pseudomonadota</taxon>
        <taxon>Gammaproteobacteria</taxon>
        <taxon>Methylococcales</taxon>
        <taxon>Methylococcaceae</taxon>
        <taxon>Methylomagnum</taxon>
    </lineage>
</organism>
<dbReference type="Proteomes" id="UP000192923">
    <property type="component" value="Unassembled WGS sequence"/>
</dbReference>
<dbReference type="EMBL" id="FXAM01000001">
    <property type="protein sequence ID" value="SMF95664.1"/>
    <property type="molecule type" value="Genomic_DNA"/>
</dbReference>
<evidence type="ECO:0000256" key="1">
    <source>
        <dbReference type="SAM" id="SignalP"/>
    </source>
</evidence>